<organism evidence="2 3">
    <name type="scientific">Folsomia candida</name>
    <name type="common">Springtail</name>
    <dbReference type="NCBI Taxonomy" id="158441"/>
    <lineage>
        <taxon>Eukaryota</taxon>
        <taxon>Metazoa</taxon>
        <taxon>Ecdysozoa</taxon>
        <taxon>Arthropoda</taxon>
        <taxon>Hexapoda</taxon>
        <taxon>Collembola</taxon>
        <taxon>Entomobryomorpha</taxon>
        <taxon>Isotomoidea</taxon>
        <taxon>Isotomidae</taxon>
        <taxon>Proisotominae</taxon>
        <taxon>Folsomia</taxon>
    </lineage>
</organism>
<dbReference type="GO" id="GO:0005829">
    <property type="term" value="C:cytosol"/>
    <property type="evidence" value="ECO:0007669"/>
    <property type="project" value="TreeGrafter"/>
</dbReference>
<reference evidence="2 3" key="1">
    <citation type="submission" date="2015-12" db="EMBL/GenBank/DDBJ databases">
        <title>The genome of Folsomia candida.</title>
        <authorList>
            <person name="Faddeeva A."/>
            <person name="Derks M.F."/>
            <person name="Anvar Y."/>
            <person name="Smit S."/>
            <person name="Van Straalen N."/>
            <person name="Roelofs D."/>
        </authorList>
    </citation>
    <scope>NUCLEOTIDE SEQUENCE [LARGE SCALE GENOMIC DNA]</scope>
    <source>
        <strain evidence="2 3">VU population</strain>
        <tissue evidence="2">Whole body</tissue>
    </source>
</reference>
<dbReference type="InterPro" id="IPR031751">
    <property type="entry name" value="DUF4735"/>
</dbReference>
<dbReference type="STRING" id="158441.A0A226EJ09"/>
<dbReference type="OrthoDB" id="5949187at2759"/>
<proteinExistence type="predicted"/>
<name>A0A226EJ09_FOLCA</name>
<dbReference type="Proteomes" id="UP000198287">
    <property type="component" value="Unassembled WGS sequence"/>
</dbReference>
<dbReference type="EMBL" id="LNIX01000003">
    <property type="protein sequence ID" value="OXA57703.1"/>
    <property type="molecule type" value="Genomic_DNA"/>
</dbReference>
<evidence type="ECO:0000313" key="2">
    <source>
        <dbReference type="EMBL" id="OXA57703.1"/>
    </source>
</evidence>
<sequence length="393" mass="45227">MFSFKIFLIMGITFQCRLETASDIAGGTLLSLRERINLYPPRTNRPVAIIQELPENSCPYRPEDAKQLLNSIDRIVNSFYLNNYKKIDMLHDAGIGLGVLKGQVNYLLGRREDKLSNNLKYFLGRLHETAGIIALSILDQFIEENTDNEMKLGAKVIRNHSHILKARFRDWIDFTRIKKYFPQFENIGDEKDQVFNNTLNFDCLVSLVKNCSIPLHCKEMYLSRIYSQNMLIRQILYQQFAERRSCITINKDAFGNAQDFRDRLCAKAYLEAEFLEKHDFPTRYIDLFAEQVGFCGLSGYPNFMKSDWLREILSWQAPSKSGCITNLYGDWRTDDDAVVFADVGVTGGKSDNDSEPEPCLIHLTSSTLSALSVNLRYMADNCSPNIFDDRFVQ</sequence>
<dbReference type="PANTHER" id="PTHR33539">
    <property type="entry name" value="UPF0764 PROTEIN C16ORF89"/>
    <property type="match status" value="1"/>
</dbReference>
<protein>
    <submittedName>
        <fullName evidence="2">Uncharacterized protein</fullName>
    </submittedName>
</protein>
<keyword evidence="3" id="KW-1185">Reference proteome</keyword>
<dbReference type="GO" id="GO:0016020">
    <property type="term" value="C:membrane"/>
    <property type="evidence" value="ECO:0007669"/>
    <property type="project" value="TreeGrafter"/>
</dbReference>
<dbReference type="Pfam" id="PF15882">
    <property type="entry name" value="DUF4735"/>
    <property type="match status" value="1"/>
</dbReference>
<dbReference type="PANTHER" id="PTHR33539:SF1">
    <property type="entry name" value="UPF0764 PROTEIN C16ORF89"/>
    <property type="match status" value="1"/>
</dbReference>
<keyword evidence="1" id="KW-0732">Signal</keyword>
<feature type="chain" id="PRO_5012850195" evidence="1">
    <location>
        <begin position="22"/>
        <end position="393"/>
    </location>
</feature>
<gene>
    <name evidence="2" type="ORF">Fcan01_06975</name>
</gene>
<feature type="signal peptide" evidence="1">
    <location>
        <begin position="1"/>
        <end position="21"/>
    </location>
</feature>
<comment type="caution">
    <text evidence="2">The sequence shown here is derived from an EMBL/GenBank/DDBJ whole genome shotgun (WGS) entry which is preliminary data.</text>
</comment>
<dbReference type="AlphaFoldDB" id="A0A226EJ09"/>
<accession>A0A226EJ09</accession>
<evidence type="ECO:0000313" key="3">
    <source>
        <dbReference type="Proteomes" id="UP000198287"/>
    </source>
</evidence>
<evidence type="ECO:0000256" key="1">
    <source>
        <dbReference type="SAM" id="SignalP"/>
    </source>
</evidence>